<dbReference type="SUPFAM" id="SSF55073">
    <property type="entry name" value="Nucleotide cyclase"/>
    <property type="match status" value="1"/>
</dbReference>
<dbReference type="InterPro" id="IPR007891">
    <property type="entry name" value="CHASE3"/>
</dbReference>
<dbReference type="InterPro" id="IPR029787">
    <property type="entry name" value="Nucleotide_cyclase"/>
</dbReference>
<evidence type="ECO:0000256" key="1">
    <source>
        <dbReference type="SAM" id="Phobius"/>
    </source>
</evidence>
<dbReference type="InterPro" id="IPR001610">
    <property type="entry name" value="PAC"/>
</dbReference>
<gene>
    <name evidence="5" type="ORF">DZC73_15090</name>
</gene>
<dbReference type="Pfam" id="PF08448">
    <property type="entry name" value="PAS_4"/>
    <property type="match status" value="2"/>
</dbReference>
<dbReference type="EMBL" id="QUSW01000004">
    <property type="protein sequence ID" value="RQP23480.1"/>
    <property type="molecule type" value="Genomic_DNA"/>
</dbReference>
<dbReference type="GO" id="GO:0006355">
    <property type="term" value="P:regulation of DNA-templated transcription"/>
    <property type="evidence" value="ECO:0007669"/>
    <property type="project" value="InterPro"/>
</dbReference>
<accession>A0A3N7HMU4</accession>
<dbReference type="InterPro" id="IPR035965">
    <property type="entry name" value="PAS-like_dom_sf"/>
</dbReference>
<feature type="domain" description="PAC" evidence="3">
    <location>
        <begin position="560"/>
        <end position="610"/>
    </location>
</feature>
<feature type="domain" description="PAC" evidence="3">
    <location>
        <begin position="311"/>
        <end position="364"/>
    </location>
</feature>
<dbReference type="NCBIfam" id="TIGR00229">
    <property type="entry name" value="sensory_box"/>
    <property type="match status" value="3"/>
</dbReference>
<evidence type="ECO:0000313" key="6">
    <source>
        <dbReference type="Proteomes" id="UP000267464"/>
    </source>
</evidence>
<evidence type="ECO:0000259" key="2">
    <source>
        <dbReference type="PROSITE" id="PS50112"/>
    </source>
</evidence>
<name>A0A3N7HMU4_9BURK</name>
<feature type="domain" description="PAS" evidence="2">
    <location>
        <begin position="361"/>
        <end position="432"/>
    </location>
</feature>
<keyword evidence="6" id="KW-1185">Reference proteome</keyword>
<reference evidence="5 6" key="1">
    <citation type="submission" date="2018-08" db="EMBL/GenBank/DDBJ databases">
        <authorList>
            <person name="Khan S.A."/>
            <person name="Jeon C.O."/>
            <person name="Chun B.H."/>
            <person name="Jeong S.E."/>
        </authorList>
    </citation>
    <scope>NUCLEOTIDE SEQUENCE [LARGE SCALE GENOMIC DNA]</scope>
    <source>
        <strain evidence="5 6">S-16</strain>
    </source>
</reference>
<dbReference type="PROSITE" id="PS50887">
    <property type="entry name" value="GGDEF"/>
    <property type="match status" value="1"/>
</dbReference>
<dbReference type="InterPro" id="IPR013767">
    <property type="entry name" value="PAS_fold"/>
</dbReference>
<feature type="domain" description="PAC" evidence="3">
    <location>
        <begin position="435"/>
        <end position="487"/>
    </location>
</feature>
<proteinExistence type="predicted"/>
<dbReference type="AlphaFoldDB" id="A0A3N7HMU4"/>
<evidence type="ECO:0000259" key="4">
    <source>
        <dbReference type="PROSITE" id="PS50887"/>
    </source>
</evidence>
<dbReference type="SMART" id="SM00086">
    <property type="entry name" value="PAC"/>
    <property type="match status" value="3"/>
</dbReference>
<dbReference type="InterPro" id="IPR043128">
    <property type="entry name" value="Rev_trsase/Diguanyl_cyclase"/>
</dbReference>
<dbReference type="Pfam" id="PF05227">
    <property type="entry name" value="CHASE3"/>
    <property type="match status" value="1"/>
</dbReference>
<dbReference type="PROSITE" id="PS50113">
    <property type="entry name" value="PAC"/>
    <property type="match status" value="3"/>
</dbReference>
<keyword evidence="1" id="KW-0472">Membrane</keyword>
<dbReference type="CDD" id="cd01949">
    <property type="entry name" value="GGDEF"/>
    <property type="match status" value="1"/>
</dbReference>
<dbReference type="InterPro" id="IPR052155">
    <property type="entry name" value="Biofilm_reg_signaling"/>
</dbReference>
<keyword evidence="1" id="KW-0812">Transmembrane</keyword>
<reference evidence="5 6" key="2">
    <citation type="submission" date="2018-12" db="EMBL/GenBank/DDBJ databases">
        <title>Rhizobacter gummiphilus sp. nov., a rubber-degrading bacterium isolated from the soil of a botanical garden in Japan.</title>
        <authorList>
            <person name="Shunsuke S.S."/>
        </authorList>
    </citation>
    <scope>NUCLEOTIDE SEQUENCE [LARGE SCALE GENOMIC DNA]</scope>
    <source>
        <strain evidence="5 6">S-16</strain>
    </source>
</reference>
<protein>
    <submittedName>
        <fullName evidence="5">Diguanylate cyclase</fullName>
    </submittedName>
</protein>
<dbReference type="CDD" id="cd00130">
    <property type="entry name" value="PAS"/>
    <property type="match status" value="2"/>
</dbReference>
<dbReference type="PANTHER" id="PTHR44757:SF2">
    <property type="entry name" value="BIOFILM ARCHITECTURE MAINTENANCE PROTEIN MBAA"/>
    <property type="match status" value="1"/>
</dbReference>
<dbReference type="Pfam" id="PF00989">
    <property type="entry name" value="PAS"/>
    <property type="match status" value="1"/>
</dbReference>
<dbReference type="PANTHER" id="PTHR44757">
    <property type="entry name" value="DIGUANYLATE CYCLASE DGCP"/>
    <property type="match status" value="1"/>
</dbReference>
<dbReference type="Pfam" id="PF00990">
    <property type="entry name" value="GGDEF"/>
    <property type="match status" value="1"/>
</dbReference>
<dbReference type="NCBIfam" id="TIGR00254">
    <property type="entry name" value="GGDEF"/>
    <property type="match status" value="1"/>
</dbReference>
<dbReference type="SMART" id="SM00091">
    <property type="entry name" value="PAS"/>
    <property type="match status" value="3"/>
</dbReference>
<dbReference type="CDD" id="cd19410">
    <property type="entry name" value="HK9-like_sensor"/>
    <property type="match status" value="1"/>
</dbReference>
<feature type="transmembrane region" description="Helical" evidence="1">
    <location>
        <begin position="205"/>
        <end position="226"/>
    </location>
</feature>
<dbReference type="Proteomes" id="UP000267464">
    <property type="component" value="Unassembled WGS sequence"/>
</dbReference>
<evidence type="ECO:0000313" key="5">
    <source>
        <dbReference type="EMBL" id="RQP23480.1"/>
    </source>
</evidence>
<feature type="domain" description="GGDEF" evidence="4">
    <location>
        <begin position="640"/>
        <end position="769"/>
    </location>
</feature>
<organism evidence="5 6">
    <name type="scientific">Piscinibacter terrae</name>
    <dbReference type="NCBI Taxonomy" id="2496871"/>
    <lineage>
        <taxon>Bacteria</taxon>
        <taxon>Pseudomonadati</taxon>
        <taxon>Pseudomonadota</taxon>
        <taxon>Betaproteobacteria</taxon>
        <taxon>Burkholderiales</taxon>
        <taxon>Sphaerotilaceae</taxon>
        <taxon>Piscinibacter</taxon>
    </lineage>
</organism>
<keyword evidence="1" id="KW-1133">Transmembrane helix</keyword>
<dbReference type="InterPro" id="IPR000160">
    <property type="entry name" value="GGDEF_dom"/>
</dbReference>
<dbReference type="Gene3D" id="3.30.70.270">
    <property type="match status" value="1"/>
</dbReference>
<feature type="domain" description="PAS" evidence="2">
    <location>
        <begin position="488"/>
        <end position="558"/>
    </location>
</feature>
<dbReference type="InterPro" id="IPR000014">
    <property type="entry name" value="PAS"/>
</dbReference>
<dbReference type="Gene3D" id="3.30.450.20">
    <property type="entry name" value="PAS domain"/>
    <property type="match status" value="3"/>
</dbReference>
<dbReference type="InterPro" id="IPR000700">
    <property type="entry name" value="PAS-assoc_C"/>
</dbReference>
<feature type="transmembrane region" description="Helical" evidence="1">
    <location>
        <begin position="25"/>
        <end position="48"/>
    </location>
</feature>
<feature type="domain" description="PAS" evidence="2">
    <location>
        <begin position="241"/>
        <end position="311"/>
    </location>
</feature>
<dbReference type="FunFam" id="3.30.70.270:FF:000001">
    <property type="entry name" value="Diguanylate cyclase domain protein"/>
    <property type="match status" value="1"/>
</dbReference>
<dbReference type="SMART" id="SM00267">
    <property type="entry name" value="GGDEF"/>
    <property type="match status" value="1"/>
</dbReference>
<dbReference type="GO" id="GO:0003824">
    <property type="term" value="F:catalytic activity"/>
    <property type="evidence" value="ECO:0007669"/>
    <property type="project" value="UniProtKB-ARBA"/>
</dbReference>
<evidence type="ECO:0000259" key="3">
    <source>
        <dbReference type="PROSITE" id="PS50113"/>
    </source>
</evidence>
<dbReference type="InterPro" id="IPR013656">
    <property type="entry name" value="PAS_4"/>
</dbReference>
<dbReference type="PROSITE" id="PS50112">
    <property type="entry name" value="PAS"/>
    <property type="match status" value="3"/>
</dbReference>
<comment type="caution">
    <text evidence="5">The sequence shown here is derived from an EMBL/GenBank/DDBJ whole genome shotgun (WGS) entry which is preliminary data.</text>
</comment>
<dbReference type="SUPFAM" id="SSF55785">
    <property type="entry name" value="PYP-like sensor domain (PAS domain)"/>
    <property type="match status" value="3"/>
</dbReference>
<sequence length="769" mass="85134">MRRSGGVRLGLDGAVEAALARRRNLLRWIIAALVASLAGLIVVTLLLARETEGTLRSAAVQADLGVRLRQLQGVLVGLTDAETGQRGYLLTGRDRYLTPYTAAVQRMPQLLKALDDPKVNDPSYGGKADKARQLVALKLSELAETIRLYQDGHQDAAIKLVLSDTGEAYMEQARTHVNAALDIIRNERDRLALESALSVSRGQRLLALTVSLLILFVALAATQAWLVSAARRQLEKALTDSERFLRQITDSVPIRMAYLDRESRYRFVNQAHCERFGKEFKDIVGRTREELLGRANTEEVNRMLEAVLNGERQRFEFDEMVNGQMRRIESQLIPDKAPDGSVRGFYTTGVDITDRVASERALRDLTEIIEHTPDNVVQTNWRGDVTYMNPAARQSTGIALDEPVTSRHFSEFNTPETNARFRSEIAPAVKEHSAWVGEATVLAAGGRVVPVNDLVIAHRDAEGRVQRYTAVMRDISEAIENRRQLSLQAATLSSIAEAVPALIAVVGVDGRYRFVNSAFERWSGATRDAVIGQTVEAVMGSEEFERCEPWVARVMAGETVSFEKTYAHRGEGRHLAISYIPLRNGSVVEGYVAVAQDITEHKEEKSRLMQMAQRDALTGLLNRVGFEAYLQEKTEQGGADSLALLYIDLDHFKAVNDTYGHPVGDQLLRQFAQRLQRLVRPTDAVARLGGDEFAVALAGVRQRENAEAVADKIVRAGQEPFDVGALVLRVGASVGVAFKADEETGWQGLVERADNRLYQAKSDGRGRRA</sequence>